<proteinExistence type="inferred from homology"/>
<comment type="caution">
    <text evidence="22">The sequence shown here is derived from an EMBL/GenBank/DDBJ whole genome shotgun (WGS) entry which is preliminary data.</text>
</comment>
<dbReference type="PANTHER" id="PTHR43785">
    <property type="entry name" value="GAMMA-GLUTAMYLPUTRESCINE SYNTHETASE"/>
    <property type="match status" value="1"/>
</dbReference>
<dbReference type="PROSITE" id="PS51986">
    <property type="entry name" value="GS_BETA_GRASP"/>
    <property type="match status" value="1"/>
</dbReference>
<keyword evidence="8 13" id="KW-0547">Nucleotide-binding</keyword>
<evidence type="ECO:0000256" key="6">
    <source>
        <dbReference type="ARBA" id="ARBA00022598"/>
    </source>
</evidence>
<evidence type="ECO:0000256" key="8">
    <source>
        <dbReference type="ARBA" id="ARBA00022741"/>
    </source>
</evidence>
<gene>
    <name evidence="22" type="primary">glnA</name>
    <name evidence="22" type="ORF">DLM65_12130</name>
    <name evidence="21" type="ORF">JF886_09835</name>
</gene>
<feature type="domain" description="GS beta-grasp" evidence="19">
    <location>
        <begin position="23"/>
        <end position="106"/>
    </location>
</feature>
<reference evidence="22" key="2">
    <citation type="submission" date="2018-05" db="EMBL/GenBank/DDBJ databases">
        <authorList>
            <person name="Ferrari B."/>
        </authorList>
    </citation>
    <scope>NUCLEOTIDE SEQUENCE</scope>
    <source>
        <strain evidence="22">RRmetagenome_bin12</strain>
    </source>
</reference>
<dbReference type="PANTHER" id="PTHR43785:SF12">
    <property type="entry name" value="TYPE-1 GLUTAMINE SYNTHETASE 2"/>
    <property type="match status" value="1"/>
</dbReference>
<feature type="binding site" evidence="14">
    <location>
        <position position="136"/>
    </location>
    <ligand>
        <name>Mg(2+)</name>
        <dbReference type="ChEBI" id="CHEBI:18420"/>
        <label>1</label>
    </ligand>
</feature>
<evidence type="ECO:0000313" key="24">
    <source>
        <dbReference type="Proteomes" id="UP000606991"/>
    </source>
</evidence>
<dbReference type="NCBIfam" id="TIGR00653">
    <property type="entry name" value="GlnA"/>
    <property type="match status" value="1"/>
</dbReference>
<evidence type="ECO:0000259" key="20">
    <source>
        <dbReference type="PROSITE" id="PS51987"/>
    </source>
</evidence>
<evidence type="ECO:0000256" key="16">
    <source>
        <dbReference type="PROSITE-ProRule" id="PRU01330"/>
    </source>
</evidence>
<feature type="binding site" evidence="12">
    <location>
        <position position="340"/>
    </location>
    <ligand>
        <name>L-glutamate</name>
        <dbReference type="ChEBI" id="CHEBI:29985"/>
    </ligand>
</feature>
<dbReference type="SUPFAM" id="SSF55931">
    <property type="entry name" value="Glutamine synthetase/guanido kinase"/>
    <property type="match status" value="1"/>
</dbReference>
<evidence type="ECO:0000256" key="13">
    <source>
        <dbReference type="PIRSR" id="PIRSR604809-2"/>
    </source>
</evidence>
<evidence type="ECO:0000256" key="17">
    <source>
        <dbReference type="RuleBase" id="RU000384"/>
    </source>
</evidence>
<evidence type="ECO:0000256" key="10">
    <source>
        <dbReference type="ARBA" id="ARBA00022842"/>
    </source>
</evidence>
<feature type="binding site" evidence="14">
    <location>
        <position position="138"/>
    </location>
    <ligand>
        <name>Mg(2+)</name>
        <dbReference type="ChEBI" id="CHEBI:18420"/>
        <label>1</label>
    </ligand>
</feature>
<dbReference type="PROSITE" id="PS00180">
    <property type="entry name" value="GLNA_1"/>
    <property type="match status" value="1"/>
</dbReference>
<keyword evidence="7 14" id="KW-0479">Metal-binding</keyword>
<reference evidence="22 23" key="1">
    <citation type="journal article" date="2017" name="Nature">
        <title>Atmospheric trace gases support primary production in Antarctic desert surface soil.</title>
        <authorList>
            <person name="Ji M."/>
            <person name="Greening C."/>
            <person name="Vanwonterghem I."/>
            <person name="Carere C.R."/>
            <person name="Bay S.K."/>
            <person name="Steen J.A."/>
            <person name="Montgomery K."/>
            <person name="Lines T."/>
            <person name="Beardall J."/>
            <person name="van Dorst J."/>
            <person name="Snape I."/>
            <person name="Stott M.B."/>
            <person name="Hugenholtz P."/>
            <person name="Ferrari B.C."/>
        </authorList>
    </citation>
    <scope>NUCLEOTIDE SEQUENCE [LARGE SCALE GENOMIC DNA]</scope>
    <source>
        <strain evidence="22">RRmetagenome_bin12</strain>
    </source>
</reference>
<dbReference type="EMBL" id="JAEKNS010000100">
    <property type="protein sequence ID" value="MBJ7595144.1"/>
    <property type="molecule type" value="Genomic_DNA"/>
</dbReference>
<evidence type="ECO:0000256" key="5">
    <source>
        <dbReference type="ARBA" id="ARBA00022490"/>
    </source>
</evidence>
<name>A0A2W5Z7K6_9BACT</name>
<comment type="cofactor">
    <cofactor evidence="14">
        <name>Mg(2+)</name>
        <dbReference type="ChEBI" id="CHEBI:18420"/>
    </cofactor>
    <text evidence="14">Binds 2 Mg(2+) ions per subunit.</text>
</comment>
<dbReference type="GO" id="GO:0006542">
    <property type="term" value="P:glutamine biosynthetic process"/>
    <property type="evidence" value="ECO:0007669"/>
    <property type="project" value="InterPro"/>
</dbReference>
<accession>A0A934N690</accession>
<keyword evidence="6 18" id="KW-0436">Ligase</keyword>
<evidence type="ECO:0000256" key="9">
    <source>
        <dbReference type="ARBA" id="ARBA00022840"/>
    </source>
</evidence>
<dbReference type="RefSeq" id="WP_337311974.1">
    <property type="nucleotide sequence ID" value="NZ_JAEKNS010000100.1"/>
</dbReference>
<reference evidence="21 24" key="3">
    <citation type="submission" date="2020-10" db="EMBL/GenBank/DDBJ databases">
        <title>Ca. Dormibacterota MAGs.</title>
        <authorList>
            <person name="Montgomery K."/>
        </authorList>
    </citation>
    <scope>NUCLEOTIDE SEQUENCE [LARGE SCALE GENOMIC DNA]</scope>
    <source>
        <strain evidence="21">SC8812_S17_18</strain>
    </source>
</reference>
<comment type="catalytic activity">
    <reaction evidence="11 18">
        <text>L-glutamate + NH4(+) + ATP = L-glutamine + ADP + phosphate + H(+)</text>
        <dbReference type="Rhea" id="RHEA:16169"/>
        <dbReference type="ChEBI" id="CHEBI:15378"/>
        <dbReference type="ChEBI" id="CHEBI:28938"/>
        <dbReference type="ChEBI" id="CHEBI:29985"/>
        <dbReference type="ChEBI" id="CHEBI:30616"/>
        <dbReference type="ChEBI" id="CHEBI:43474"/>
        <dbReference type="ChEBI" id="CHEBI:58359"/>
        <dbReference type="ChEBI" id="CHEBI:456216"/>
        <dbReference type="EC" id="6.3.1.2"/>
    </reaction>
</comment>
<keyword evidence="10 14" id="KW-0460">Magnesium</keyword>
<dbReference type="Proteomes" id="UP000606991">
    <property type="component" value="Unassembled WGS sequence"/>
</dbReference>
<evidence type="ECO:0000256" key="15">
    <source>
        <dbReference type="PIRSR" id="PIRSR604809-50"/>
    </source>
</evidence>
<dbReference type="GO" id="GO:0005737">
    <property type="term" value="C:cytoplasm"/>
    <property type="evidence" value="ECO:0007669"/>
    <property type="project" value="UniProtKB-SubCell"/>
</dbReference>
<dbReference type="Proteomes" id="UP000248724">
    <property type="component" value="Unassembled WGS sequence"/>
</dbReference>
<dbReference type="GO" id="GO:0046872">
    <property type="term" value="F:metal ion binding"/>
    <property type="evidence" value="ECO:0007669"/>
    <property type="project" value="UniProtKB-KW"/>
</dbReference>
<feature type="modified residue" description="O-AMP-tyrosine" evidence="15">
    <location>
        <position position="378"/>
    </location>
</feature>
<protein>
    <recommendedName>
        <fullName evidence="4 18">Glutamine synthetase</fullName>
        <ecNumber evidence="3 18">6.3.1.2</ecNumber>
    </recommendedName>
</protein>
<feature type="binding site" evidence="13">
    <location>
        <position position="320"/>
    </location>
    <ligand>
        <name>ATP</name>
        <dbReference type="ChEBI" id="CHEBI:30616"/>
    </ligand>
</feature>
<dbReference type="InterPro" id="IPR027303">
    <property type="entry name" value="Gln_synth_gly_rich_site"/>
</dbReference>
<feature type="binding site" evidence="14">
    <location>
        <position position="248"/>
    </location>
    <ligand>
        <name>Mg(2+)</name>
        <dbReference type="ChEBI" id="CHEBI:18420"/>
        <label>1</label>
    </ligand>
</feature>
<dbReference type="InterPro" id="IPR008147">
    <property type="entry name" value="Gln_synt_N"/>
</dbReference>
<sequence length="449" mass="48357">MSPRSIATGTGGEHRLTTRIAEAGVRHVHLQFSDVLGTVKTVTIPAAGLDAALEHGVWFDGSSVEGFTRTAESDMYLVPDPDTLQVLPWTAEPTARLICWARTPDGEPYSGDPRGALKRAIDHATELGYEYRVGPEIEFFLLQRDADGVPQALAGDSAGYFDVTGGGATDLRQAMLAAAALVGVEINSAHHEVAPGQHEVDLAAGEALAAADAVVTFRLALEAVAQRSGVIASFMPKPFNDQPGSGMHVHQSLGRTGGGGNAFSGADDYGLSDVAKHFIAGQLHHAAGMCLVLAPLVNSYKRLVRGLEAPIFLSWARTNRGALIRVPHVSRPEAARVELRSPDPSCNPYLAFAVMLRCGLDGVERRLPLPPPVEEALYGFDEVELERRNVGVLPDNLKDAVDACADDDVVRDALGDNLTDRFLDAKRAEWREYRGQVTGWELERYLERG</sequence>
<dbReference type="AlphaFoldDB" id="A0A2W5Z7K6"/>
<keyword evidence="5" id="KW-0963">Cytoplasm</keyword>
<organism evidence="22 23">
    <name type="scientific">Candidatus Aeolococcus gillhamiae</name>
    <dbReference type="NCBI Taxonomy" id="3127015"/>
    <lineage>
        <taxon>Bacteria</taxon>
        <taxon>Bacillati</taxon>
        <taxon>Candidatus Dormiibacterota</taxon>
        <taxon>Candidatus Dormibacteria</taxon>
        <taxon>Candidatus Aeolococcales</taxon>
        <taxon>Candidatus Aeolococcaceae</taxon>
        <taxon>Candidatus Aeolococcus</taxon>
    </lineage>
</organism>
<feature type="binding site" evidence="14">
    <location>
        <position position="338"/>
    </location>
    <ligand>
        <name>Mg(2+)</name>
        <dbReference type="ChEBI" id="CHEBI:18420"/>
        <label>1</label>
    </ligand>
</feature>
<evidence type="ECO:0000313" key="21">
    <source>
        <dbReference type="EMBL" id="MBJ7595144.1"/>
    </source>
</evidence>
<dbReference type="InterPro" id="IPR014746">
    <property type="entry name" value="Gln_synth/guanido_kin_cat_dom"/>
</dbReference>
<dbReference type="SUPFAM" id="SSF54368">
    <property type="entry name" value="Glutamine synthetase, N-terminal domain"/>
    <property type="match status" value="1"/>
</dbReference>
<feature type="binding site" evidence="14">
    <location>
        <position position="192"/>
    </location>
    <ligand>
        <name>Mg(2+)</name>
        <dbReference type="ChEBI" id="CHEBI:18420"/>
        <label>1</label>
    </ligand>
</feature>
<dbReference type="PROSITE" id="PS51987">
    <property type="entry name" value="GS_CATALYTIC"/>
    <property type="match status" value="1"/>
</dbReference>
<evidence type="ECO:0000313" key="23">
    <source>
        <dbReference type="Proteomes" id="UP000248724"/>
    </source>
</evidence>
<evidence type="ECO:0000256" key="7">
    <source>
        <dbReference type="ARBA" id="ARBA00022723"/>
    </source>
</evidence>
<evidence type="ECO:0000256" key="1">
    <source>
        <dbReference type="ARBA" id="ARBA00004496"/>
    </source>
</evidence>
<dbReference type="InterPro" id="IPR036651">
    <property type="entry name" value="Gln_synt_N_sf"/>
</dbReference>
<feature type="binding site" evidence="13">
    <location>
        <begin position="250"/>
        <end position="252"/>
    </location>
    <ligand>
        <name>ATP</name>
        <dbReference type="ChEBI" id="CHEBI:30616"/>
    </ligand>
</feature>
<comment type="similarity">
    <text evidence="2 16 17">Belongs to the glutamine synthetase family.</text>
</comment>
<keyword evidence="15" id="KW-0597">Phosphoprotein</keyword>
<dbReference type="Gene3D" id="3.10.20.70">
    <property type="entry name" value="Glutamine synthetase, N-terminal domain"/>
    <property type="match status" value="1"/>
</dbReference>
<evidence type="ECO:0000256" key="11">
    <source>
        <dbReference type="ARBA" id="ARBA00049436"/>
    </source>
</evidence>
<dbReference type="PROSITE" id="PS00181">
    <property type="entry name" value="GLNA_ATP"/>
    <property type="match status" value="1"/>
</dbReference>
<evidence type="ECO:0000256" key="18">
    <source>
        <dbReference type="RuleBase" id="RU004356"/>
    </source>
</evidence>
<feature type="binding site" evidence="12">
    <location>
        <position position="302"/>
    </location>
    <ligand>
        <name>L-glutamate</name>
        <dbReference type="ChEBI" id="CHEBI:29985"/>
    </ligand>
</feature>
<keyword evidence="9 13" id="KW-0067">ATP-binding</keyword>
<feature type="binding site" evidence="12">
    <location>
        <position position="308"/>
    </location>
    <ligand>
        <name>L-glutamate</name>
        <dbReference type="ChEBI" id="CHEBI:29985"/>
    </ligand>
</feature>
<evidence type="ECO:0000256" key="12">
    <source>
        <dbReference type="PIRSR" id="PIRSR604809-1"/>
    </source>
</evidence>
<dbReference type="EC" id="6.3.1.2" evidence="3 18"/>
<dbReference type="InterPro" id="IPR027302">
    <property type="entry name" value="Gln_synth_N_conserv_site"/>
</dbReference>
<feature type="binding site" evidence="14">
    <location>
        <position position="199"/>
    </location>
    <ligand>
        <name>Mg(2+)</name>
        <dbReference type="ChEBI" id="CHEBI:18420"/>
        <label>1</label>
    </ligand>
</feature>
<dbReference type="GO" id="GO:0005524">
    <property type="term" value="F:ATP binding"/>
    <property type="evidence" value="ECO:0007669"/>
    <property type="project" value="UniProtKB-KW"/>
</dbReference>
<dbReference type="InterPro" id="IPR008146">
    <property type="entry name" value="Gln_synth_cat_dom"/>
</dbReference>
<dbReference type="InterPro" id="IPR004809">
    <property type="entry name" value="Gln_synth_I"/>
</dbReference>
<evidence type="ECO:0000313" key="22">
    <source>
        <dbReference type="EMBL" id="PZR78756.1"/>
    </source>
</evidence>
<dbReference type="EMBL" id="QHBU01000244">
    <property type="protein sequence ID" value="PZR78756.1"/>
    <property type="molecule type" value="Genomic_DNA"/>
</dbReference>
<feature type="binding site" evidence="12">
    <location>
        <position position="320"/>
    </location>
    <ligand>
        <name>L-glutamate</name>
        <dbReference type="ChEBI" id="CHEBI:29985"/>
    </ligand>
</feature>
<comment type="subcellular location">
    <subcellularLocation>
        <location evidence="1">Cytoplasm</location>
    </subcellularLocation>
</comment>
<evidence type="ECO:0000259" key="19">
    <source>
        <dbReference type="PROSITE" id="PS51986"/>
    </source>
</evidence>
<evidence type="ECO:0000256" key="2">
    <source>
        <dbReference type="ARBA" id="ARBA00009897"/>
    </source>
</evidence>
<dbReference type="Pfam" id="PF03951">
    <property type="entry name" value="Gln-synt_N"/>
    <property type="match status" value="1"/>
</dbReference>
<dbReference type="Gene3D" id="3.30.590.10">
    <property type="entry name" value="Glutamine synthetase/guanido kinase, catalytic domain"/>
    <property type="match status" value="1"/>
</dbReference>
<feature type="domain" description="GS catalytic" evidence="20">
    <location>
        <begin position="113"/>
        <end position="449"/>
    </location>
</feature>
<dbReference type="Pfam" id="PF00120">
    <property type="entry name" value="Gln-synt_C"/>
    <property type="match status" value="1"/>
</dbReference>
<dbReference type="SMART" id="SM01230">
    <property type="entry name" value="Gln-synt_C"/>
    <property type="match status" value="1"/>
</dbReference>
<evidence type="ECO:0000256" key="14">
    <source>
        <dbReference type="PIRSR" id="PIRSR604809-3"/>
    </source>
</evidence>
<dbReference type="GO" id="GO:0004356">
    <property type="term" value="F:glutamine synthetase activity"/>
    <property type="evidence" value="ECO:0007669"/>
    <property type="project" value="UniProtKB-EC"/>
</dbReference>
<evidence type="ECO:0000256" key="3">
    <source>
        <dbReference type="ARBA" id="ARBA00012937"/>
    </source>
</evidence>
<accession>A0A2W5Z7K6</accession>
<evidence type="ECO:0000256" key="4">
    <source>
        <dbReference type="ARBA" id="ARBA00021364"/>
    </source>
</evidence>